<evidence type="ECO:0000313" key="1">
    <source>
        <dbReference type="EMBL" id="MCI14784.1"/>
    </source>
</evidence>
<proteinExistence type="predicted"/>
<reference evidence="1 2" key="1">
    <citation type="journal article" date="2018" name="Front. Plant Sci.">
        <title>Red Clover (Trifolium pratense) and Zigzag Clover (T. medium) - A Picture of Genomic Similarities and Differences.</title>
        <authorList>
            <person name="Dluhosova J."/>
            <person name="Istvanek J."/>
            <person name="Nedelnik J."/>
            <person name="Repkova J."/>
        </authorList>
    </citation>
    <scope>NUCLEOTIDE SEQUENCE [LARGE SCALE GENOMIC DNA]</scope>
    <source>
        <strain evidence="2">cv. 10/8</strain>
        <tissue evidence="1">Leaf</tissue>
    </source>
</reference>
<protein>
    <submittedName>
        <fullName evidence="1">Uncharacterized protein</fullName>
    </submittedName>
</protein>
<organism evidence="1 2">
    <name type="scientific">Trifolium medium</name>
    <dbReference type="NCBI Taxonomy" id="97028"/>
    <lineage>
        <taxon>Eukaryota</taxon>
        <taxon>Viridiplantae</taxon>
        <taxon>Streptophyta</taxon>
        <taxon>Embryophyta</taxon>
        <taxon>Tracheophyta</taxon>
        <taxon>Spermatophyta</taxon>
        <taxon>Magnoliopsida</taxon>
        <taxon>eudicotyledons</taxon>
        <taxon>Gunneridae</taxon>
        <taxon>Pentapetalae</taxon>
        <taxon>rosids</taxon>
        <taxon>fabids</taxon>
        <taxon>Fabales</taxon>
        <taxon>Fabaceae</taxon>
        <taxon>Papilionoideae</taxon>
        <taxon>50 kb inversion clade</taxon>
        <taxon>NPAAA clade</taxon>
        <taxon>Hologalegina</taxon>
        <taxon>IRL clade</taxon>
        <taxon>Trifolieae</taxon>
        <taxon>Trifolium</taxon>
    </lineage>
</organism>
<dbReference type="Proteomes" id="UP000265520">
    <property type="component" value="Unassembled WGS sequence"/>
</dbReference>
<keyword evidence="2" id="KW-1185">Reference proteome</keyword>
<dbReference type="AlphaFoldDB" id="A0A392PSH9"/>
<evidence type="ECO:0000313" key="2">
    <source>
        <dbReference type="Proteomes" id="UP000265520"/>
    </source>
</evidence>
<accession>A0A392PSH9</accession>
<sequence length="98" mass="11489">MDIFSFQKNTHLAAVYYNNKKSNLFRIKVDVTLVDLKHQLDQLNGRLKCRDARRVVNIERDVGEICSRFIRPRTFDEIAACMVEPEDNEDEVFNLSDP</sequence>
<name>A0A392PSH9_9FABA</name>
<comment type="caution">
    <text evidence="1">The sequence shown here is derived from an EMBL/GenBank/DDBJ whole genome shotgun (WGS) entry which is preliminary data.</text>
</comment>
<dbReference type="EMBL" id="LXQA010093774">
    <property type="protein sequence ID" value="MCI14784.1"/>
    <property type="molecule type" value="Genomic_DNA"/>
</dbReference>